<dbReference type="RefSeq" id="WP_100712486.1">
    <property type="nucleotide sequence ID" value="NZ_NPDY01000001.1"/>
</dbReference>
<proteinExistence type="predicted"/>
<dbReference type="EMBL" id="NPDZ01000001">
    <property type="protein sequence ID" value="PJZ75035.1"/>
    <property type="molecule type" value="Genomic_DNA"/>
</dbReference>
<dbReference type="OrthoDB" id="340266at2"/>
<keyword evidence="3" id="KW-1185">Reference proteome</keyword>
<accession>A0A2M9ZSN9</accession>
<dbReference type="InterPro" id="IPR031018">
    <property type="entry name" value="Chaper_lep"/>
</dbReference>
<dbReference type="Proteomes" id="UP000231990">
    <property type="component" value="Unassembled WGS sequence"/>
</dbReference>
<gene>
    <name evidence="2" type="primary">lep</name>
    <name evidence="1" type="ORF">CH360_03155</name>
    <name evidence="2" type="ORF">CH373_03160</name>
</gene>
<sequence>MNLLLTSNLGFHFHTNRKSGRISSAFLFCFLLLNSNCTRTTPTPEECVDAQVHIVKLIADDQSMDKQVQALMLRSILKPEMNEAIVKNCVLEKTLKQVKCELEATKFTELKKCKKEFGKPDLPPT</sequence>
<reference evidence="3 4" key="1">
    <citation type="submission" date="2017-07" db="EMBL/GenBank/DDBJ databases">
        <title>Leptospira spp. isolated from tropical soils.</title>
        <authorList>
            <person name="Thibeaux R."/>
            <person name="Iraola G."/>
            <person name="Ferres I."/>
            <person name="Bierque E."/>
            <person name="Girault D."/>
            <person name="Soupe-Gilbert M.-E."/>
            <person name="Picardeau M."/>
            <person name="Goarant C."/>
        </authorList>
    </citation>
    <scope>NUCLEOTIDE SEQUENCE [LARGE SCALE GENOMIC DNA]</scope>
    <source>
        <strain evidence="2 4">FH1-B-B1</strain>
        <strain evidence="1 3">FH1-B-C1</strain>
    </source>
</reference>
<name>A0A2M9ZSN9_9LEPT</name>
<dbReference type="NCBIfam" id="TIGR04464">
    <property type="entry name" value="chaper_lep"/>
    <property type="match status" value="1"/>
</dbReference>
<evidence type="ECO:0000313" key="1">
    <source>
        <dbReference type="EMBL" id="PJZ71501.1"/>
    </source>
</evidence>
<comment type="caution">
    <text evidence="2">The sequence shown here is derived from an EMBL/GenBank/DDBJ whole genome shotgun (WGS) entry which is preliminary data.</text>
</comment>
<dbReference type="AlphaFoldDB" id="A0A2M9ZSN9"/>
<dbReference type="EMBL" id="NPDY01000001">
    <property type="protein sequence ID" value="PJZ71501.1"/>
    <property type="molecule type" value="Genomic_DNA"/>
</dbReference>
<evidence type="ECO:0000313" key="2">
    <source>
        <dbReference type="EMBL" id="PJZ75035.1"/>
    </source>
</evidence>
<dbReference type="Proteomes" id="UP000231962">
    <property type="component" value="Unassembled WGS sequence"/>
</dbReference>
<organism evidence="2 4">
    <name type="scientific">Leptospira perolatii</name>
    <dbReference type="NCBI Taxonomy" id="2023191"/>
    <lineage>
        <taxon>Bacteria</taxon>
        <taxon>Pseudomonadati</taxon>
        <taxon>Spirochaetota</taxon>
        <taxon>Spirochaetia</taxon>
        <taxon>Leptospirales</taxon>
        <taxon>Leptospiraceae</taxon>
        <taxon>Leptospira</taxon>
    </lineage>
</organism>
<protein>
    <submittedName>
        <fullName evidence="2">LipL41-expression chaperone Lep</fullName>
    </submittedName>
</protein>
<evidence type="ECO:0000313" key="4">
    <source>
        <dbReference type="Proteomes" id="UP000231990"/>
    </source>
</evidence>
<evidence type="ECO:0000313" key="3">
    <source>
        <dbReference type="Proteomes" id="UP000231962"/>
    </source>
</evidence>